<dbReference type="Proteomes" id="UP000695022">
    <property type="component" value="Unplaced"/>
</dbReference>
<dbReference type="InterPro" id="IPR019821">
    <property type="entry name" value="Kinesin_motor_CS"/>
</dbReference>
<dbReference type="Gene3D" id="3.40.850.10">
    <property type="entry name" value="Kinesin motor domain"/>
    <property type="match status" value="1"/>
</dbReference>
<dbReference type="InterPro" id="IPR000253">
    <property type="entry name" value="FHA_dom"/>
</dbReference>
<dbReference type="PANTHER" id="PTHR47117:SF8">
    <property type="entry name" value="KINESIN FAMILY MEMBER 16B"/>
    <property type="match status" value="1"/>
</dbReference>
<dbReference type="Pfam" id="PF00225">
    <property type="entry name" value="Kinesin"/>
    <property type="match status" value="1"/>
</dbReference>
<evidence type="ECO:0000313" key="9">
    <source>
        <dbReference type="Proteomes" id="UP000695022"/>
    </source>
</evidence>
<dbReference type="SMART" id="SM00129">
    <property type="entry name" value="KISc"/>
    <property type="match status" value="1"/>
</dbReference>
<dbReference type="PROSITE" id="PS50195">
    <property type="entry name" value="PX"/>
    <property type="match status" value="1"/>
</dbReference>
<dbReference type="InterPro" id="IPR001683">
    <property type="entry name" value="PX_dom"/>
</dbReference>
<dbReference type="CDD" id="cd01365">
    <property type="entry name" value="KISc_KIF1A_KIF1B"/>
    <property type="match status" value="1"/>
</dbReference>
<dbReference type="Gene3D" id="3.30.1520.10">
    <property type="entry name" value="Phox-like domain"/>
    <property type="match status" value="1"/>
</dbReference>
<dbReference type="Pfam" id="PF00498">
    <property type="entry name" value="FHA"/>
    <property type="match status" value="1"/>
</dbReference>
<dbReference type="RefSeq" id="XP_014671750.1">
    <property type="nucleotide sequence ID" value="XM_014816264.1"/>
</dbReference>
<dbReference type="InterPro" id="IPR036871">
    <property type="entry name" value="PX_dom_sf"/>
</dbReference>
<keyword evidence="3 6" id="KW-0175">Coiled coil</keyword>
<keyword evidence="2 5" id="KW-0067">ATP-binding</keyword>
<evidence type="ECO:0000313" key="10">
    <source>
        <dbReference type="RefSeq" id="XP_014671750.1"/>
    </source>
</evidence>
<evidence type="ECO:0000256" key="6">
    <source>
        <dbReference type="SAM" id="Coils"/>
    </source>
</evidence>
<accession>A0ABM1EHS9</accession>
<evidence type="ECO:0000259" key="8">
    <source>
        <dbReference type="PROSITE" id="PS50195"/>
    </source>
</evidence>
<dbReference type="Gene3D" id="2.60.200.20">
    <property type="match status" value="1"/>
</dbReference>
<dbReference type="SUPFAM" id="SSF52540">
    <property type="entry name" value="P-loop containing nucleoside triphosphate hydrolases"/>
    <property type="match status" value="1"/>
</dbReference>
<evidence type="ECO:0000256" key="3">
    <source>
        <dbReference type="ARBA" id="ARBA00023054"/>
    </source>
</evidence>
<dbReference type="InterPro" id="IPR001752">
    <property type="entry name" value="Kinesin_motor_dom"/>
</dbReference>
<evidence type="ECO:0000256" key="5">
    <source>
        <dbReference type="PROSITE-ProRule" id="PRU00283"/>
    </source>
</evidence>
<feature type="binding site" evidence="5">
    <location>
        <begin position="103"/>
        <end position="110"/>
    </location>
    <ligand>
        <name>ATP</name>
        <dbReference type="ChEBI" id="CHEBI:30616"/>
    </ligand>
</feature>
<keyword evidence="9" id="KW-1185">Reference proteome</keyword>
<keyword evidence="4 5" id="KW-0505">Motor protein</keyword>
<sequence length="1170" mass="133084">MASVKVAVRCRPLNKREEALGSSVIISMQGRKTFITNVKAPLEASGGDSGRERAKTFAFDFSYWSADKNDSHCINEDTVFADLGIGVIDAAIEGYNACVFAYGQTGSGKTHTMMGSQESPDVVGLTPRICQGLYNKIEMLKGEGISFRTEVSYLEIYNERVRDLLCTLGTGEEFGTHSLRVREHPKEGPYVQDLSKHLVMNYADIQDLMNIGNNRRTTAATQMNDTSSRSHAIFTITFSQARFSRDMPSEMVSKVHLVDLAGSERADASGATGVRLKEGGSINKSLVTLGTVIHALADMCSVRSPEKKQMFIPYRNSVLTWLLKDSLGGNSKTIMIATISPADVNYAETLSTLRYANRAKNIINKPTVNEDPNVRLIRDLRSEIAKLRAMLGGNVNMYPGVHERLHESEARVKVLTEEWQGRWQEMREILTEPSLGLRREGLGVVLDSELPHLIAIDDDLLSTGVILYHLKEGKTKLGMEGAATRQDIYLSGLEVEPEHCVIMHDSDGVVTLIPQSGAQCVISGTLVEEATQLSQGCVILLGQSNMFRFNHPAEAASLRRQGLRSTSLGMSRTSLLSQSMSDLVKSTENLTLQNASIELEMKHQQELEQLEAKRKLIEELERCHLDAEESRRDEQEMRDREMAEQSLIIERIHQETARLNKEAEEAQDRIKREELKLHRKSMDIEQQRKEWMEEVERFQVEKERLKQEKEKMEEEFEQRELDRQEVEEERSKLEQQQKLLFEQENEGKSPIGSVVNTAAQVALDDDECAVQARVKLLLDQVLQQDHGDDADADSLSESGSDGSRICQLEERIQSQEEQLEALVSNEQDSRSECNREERAQLRQAILQQLETGKTELLHILQSKGKRSKVKRLNSLRSKEERLESKIEELKELAHQYTNTMDELEDKRDKFERERMLELDKIETEKLQLQEMEDQERINALVEAEVKRRCFDETVRRAKALKRSRERERRTREQEMSRLKRAHEIEIQRLKQQLVSRTADTGTALPTKANPYATIHNSDSLTSLRRPSADVVAGGNDLPLRVAVPAFVLRGHGADAHYEYEVQVALRGESWVVYRRYSRFRELRQRMVAAYSVTAGIPFPPKRWFRNRSEWVVAQRREQLEVYLRRLVEVCGAAPGCPLNVADGRVVKHSLWEFSSFFKKGVFETTKHGTG</sequence>
<dbReference type="InterPro" id="IPR027417">
    <property type="entry name" value="P-loop_NTPase"/>
</dbReference>
<feature type="domain" description="Kinesin motor" evidence="7">
    <location>
        <begin position="3"/>
        <end position="362"/>
    </location>
</feature>
<comment type="similarity">
    <text evidence="5">Belongs to the TRAFAC class myosin-kinesin ATPase superfamily. Kinesin family.</text>
</comment>
<dbReference type="PROSITE" id="PS50067">
    <property type="entry name" value="KINESIN_MOTOR_2"/>
    <property type="match status" value="1"/>
</dbReference>
<gene>
    <name evidence="10" type="primary">LOC106812394</name>
</gene>
<dbReference type="PROSITE" id="PS00411">
    <property type="entry name" value="KINESIN_MOTOR_1"/>
    <property type="match status" value="1"/>
</dbReference>
<dbReference type="SUPFAM" id="SSF49879">
    <property type="entry name" value="SMAD/FHA domain"/>
    <property type="match status" value="1"/>
</dbReference>
<evidence type="ECO:0000256" key="4">
    <source>
        <dbReference type="ARBA" id="ARBA00023175"/>
    </source>
</evidence>
<proteinExistence type="inferred from homology"/>
<name>A0ABM1EHS9_PRICU</name>
<feature type="coiled-coil region" evidence="6">
    <location>
        <begin position="872"/>
        <end position="920"/>
    </location>
</feature>
<dbReference type="Pfam" id="PF00787">
    <property type="entry name" value="PX"/>
    <property type="match status" value="1"/>
</dbReference>
<dbReference type="InterPro" id="IPR008984">
    <property type="entry name" value="SMAD_FHA_dom_sf"/>
</dbReference>
<evidence type="ECO:0000256" key="2">
    <source>
        <dbReference type="ARBA" id="ARBA00022840"/>
    </source>
</evidence>
<feature type="domain" description="PX" evidence="8">
    <location>
        <begin position="1037"/>
        <end position="1157"/>
    </location>
</feature>
<keyword evidence="1 5" id="KW-0547">Nucleotide-binding</keyword>
<evidence type="ECO:0000259" key="7">
    <source>
        <dbReference type="PROSITE" id="PS50067"/>
    </source>
</evidence>
<reference evidence="10" key="1">
    <citation type="submission" date="2025-08" db="UniProtKB">
        <authorList>
            <consortium name="RefSeq"/>
        </authorList>
    </citation>
    <scope>IDENTIFICATION</scope>
</reference>
<organism evidence="9 10">
    <name type="scientific">Priapulus caudatus</name>
    <name type="common">Priapulid worm</name>
    <dbReference type="NCBI Taxonomy" id="37621"/>
    <lineage>
        <taxon>Eukaryota</taxon>
        <taxon>Metazoa</taxon>
        <taxon>Ecdysozoa</taxon>
        <taxon>Scalidophora</taxon>
        <taxon>Priapulida</taxon>
        <taxon>Priapulimorpha</taxon>
        <taxon>Priapulimorphida</taxon>
        <taxon>Priapulidae</taxon>
        <taxon>Priapulus</taxon>
    </lineage>
</organism>
<feature type="coiled-coil region" evidence="6">
    <location>
        <begin position="805"/>
        <end position="832"/>
    </location>
</feature>
<protein>
    <submittedName>
        <fullName evidence="10">Kinesin-like protein KIF16B</fullName>
    </submittedName>
</protein>
<dbReference type="PRINTS" id="PR00380">
    <property type="entry name" value="KINESINHEAVY"/>
</dbReference>
<dbReference type="CDD" id="cd22708">
    <property type="entry name" value="FHA_KIF16"/>
    <property type="match status" value="1"/>
</dbReference>
<feature type="coiled-coil region" evidence="6">
    <location>
        <begin position="600"/>
        <end position="746"/>
    </location>
</feature>
<dbReference type="InterPro" id="IPR036961">
    <property type="entry name" value="Kinesin_motor_dom_sf"/>
</dbReference>
<dbReference type="GeneID" id="106812394"/>
<dbReference type="PANTHER" id="PTHR47117">
    <property type="entry name" value="STAR-RELATED LIPID TRANSFER PROTEIN 9"/>
    <property type="match status" value="1"/>
</dbReference>
<dbReference type="SUPFAM" id="SSF64268">
    <property type="entry name" value="PX domain"/>
    <property type="match status" value="1"/>
</dbReference>
<evidence type="ECO:0000256" key="1">
    <source>
        <dbReference type="ARBA" id="ARBA00022741"/>
    </source>
</evidence>